<gene>
    <name evidence="2" type="ORF">BSAL_67730</name>
</gene>
<evidence type="ECO:0000313" key="2">
    <source>
        <dbReference type="EMBL" id="CUF94825.1"/>
    </source>
</evidence>
<keyword evidence="3" id="KW-1185">Reference proteome</keyword>
<proteinExistence type="predicted"/>
<feature type="region of interest" description="Disordered" evidence="1">
    <location>
        <begin position="90"/>
        <end position="121"/>
    </location>
</feature>
<accession>A0A0S4IUA5</accession>
<evidence type="ECO:0000313" key="3">
    <source>
        <dbReference type="Proteomes" id="UP000051952"/>
    </source>
</evidence>
<sequence length="136" mass="15274">MSEIGLLDGEIKQVVSALQEQVHIVARARTLPEMKNLERDTHVIVKTLKKQLTAFHSEVKKIADSTQRSRYEGKHQAYEAKVKDLEKELRTQIDPPPKSVSEKHMEDLMGEGGPDGSGFKTTDQVLRAGIRIQNDA</sequence>
<organism evidence="2 3">
    <name type="scientific">Bodo saltans</name>
    <name type="common">Flagellated protozoan</name>
    <dbReference type="NCBI Taxonomy" id="75058"/>
    <lineage>
        <taxon>Eukaryota</taxon>
        <taxon>Discoba</taxon>
        <taxon>Euglenozoa</taxon>
        <taxon>Kinetoplastea</taxon>
        <taxon>Metakinetoplastina</taxon>
        <taxon>Eubodonida</taxon>
        <taxon>Bodonidae</taxon>
        <taxon>Bodo</taxon>
    </lineage>
</organism>
<dbReference type="Proteomes" id="UP000051952">
    <property type="component" value="Unassembled WGS sequence"/>
</dbReference>
<dbReference type="EMBL" id="CYKH01000458">
    <property type="protein sequence ID" value="CUF94825.1"/>
    <property type="molecule type" value="Genomic_DNA"/>
</dbReference>
<dbReference type="AlphaFoldDB" id="A0A0S4IUA5"/>
<evidence type="ECO:0000256" key="1">
    <source>
        <dbReference type="SAM" id="MobiDB-lite"/>
    </source>
</evidence>
<protein>
    <submittedName>
        <fullName evidence="2">QA-SNARE, putative</fullName>
    </submittedName>
</protein>
<name>A0A0S4IUA5_BODSA</name>
<dbReference type="VEuPathDB" id="TriTrypDB:BSAL_67730"/>
<reference evidence="3" key="1">
    <citation type="submission" date="2015-09" db="EMBL/GenBank/DDBJ databases">
        <authorList>
            <consortium name="Pathogen Informatics"/>
        </authorList>
    </citation>
    <scope>NUCLEOTIDE SEQUENCE [LARGE SCALE GENOMIC DNA]</scope>
    <source>
        <strain evidence="3">Lake Konstanz</strain>
    </source>
</reference>